<dbReference type="Gene3D" id="3.30.70.1730">
    <property type="match status" value="1"/>
</dbReference>
<keyword evidence="4" id="KW-1185">Reference proteome</keyword>
<evidence type="ECO:0000256" key="2">
    <source>
        <dbReference type="SAM" id="MobiDB-lite"/>
    </source>
</evidence>
<dbReference type="PANTHER" id="PTHR11560">
    <property type="entry name" value="39S RIBOSOMAL PROTEIN L10, MITOCHONDRIAL"/>
    <property type="match status" value="1"/>
</dbReference>
<reference evidence="3" key="1">
    <citation type="journal article" date="2020" name="Stud. Mycol.">
        <title>101 Dothideomycetes genomes: a test case for predicting lifestyles and emergence of pathogens.</title>
        <authorList>
            <person name="Haridas S."/>
            <person name="Albert R."/>
            <person name="Binder M."/>
            <person name="Bloem J."/>
            <person name="Labutti K."/>
            <person name="Salamov A."/>
            <person name="Andreopoulos B."/>
            <person name="Baker S."/>
            <person name="Barry K."/>
            <person name="Bills G."/>
            <person name="Bluhm B."/>
            <person name="Cannon C."/>
            <person name="Castanera R."/>
            <person name="Culley D."/>
            <person name="Daum C."/>
            <person name="Ezra D."/>
            <person name="Gonzalez J."/>
            <person name="Henrissat B."/>
            <person name="Kuo A."/>
            <person name="Liang C."/>
            <person name="Lipzen A."/>
            <person name="Lutzoni F."/>
            <person name="Magnuson J."/>
            <person name="Mondo S."/>
            <person name="Nolan M."/>
            <person name="Ohm R."/>
            <person name="Pangilinan J."/>
            <person name="Park H.-J."/>
            <person name="Ramirez L."/>
            <person name="Alfaro M."/>
            <person name="Sun H."/>
            <person name="Tritt A."/>
            <person name="Yoshinaga Y."/>
            <person name="Zwiers L.-H."/>
            <person name="Turgeon B."/>
            <person name="Goodwin S."/>
            <person name="Spatafora J."/>
            <person name="Crous P."/>
            <person name="Grigoriev I."/>
        </authorList>
    </citation>
    <scope>NUCLEOTIDE SEQUENCE</scope>
    <source>
        <strain evidence="3">CBS 115976</strain>
    </source>
</reference>
<dbReference type="Proteomes" id="UP000799302">
    <property type="component" value="Unassembled WGS sequence"/>
</dbReference>
<evidence type="ECO:0008006" key="5">
    <source>
        <dbReference type="Google" id="ProtNLM"/>
    </source>
</evidence>
<gene>
    <name evidence="3" type="ORF">BT63DRAFT_480899</name>
</gene>
<name>A0A6A6U7R9_9PEZI</name>
<organism evidence="3 4">
    <name type="scientific">Microthyrium microscopicum</name>
    <dbReference type="NCBI Taxonomy" id="703497"/>
    <lineage>
        <taxon>Eukaryota</taxon>
        <taxon>Fungi</taxon>
        <taxon>Dikarya</taxon>
        <taxon>Ascomycota</taxon>
        <taxon>Pezizomycotina</taxon>
        <taxon>Dothideomycetes</taxon>
        <taxon>Dothideomycetes incertae sedis</taxon>
        <taxon>Microthyriales</taxon>
        <taxon>Microthyriaceae</taxon>
        <taxon>Microthyrium</taxon>
    </lineage>
</organism>
<dbReference type="SUPFAM" id="SSF160369">
    <property type="entry name" value="Ribosomal protein L10-like"/>
    <property type="match status" value="1"/>
</dbReference>
<dbReference type="OrthoDB" id="360689at2759"/>
<proteinExistence type="inferred from homology"/>
<evidence type="ECO:0000313" key="3">
    <source>
        <dbReference type="EMBL" id="KAF2668010.1"/>
    </source>
</evidence>
<dbReference type="AlphaFoldDB" id="A0A6A6U7R9"/>
<dbReference type="InterPro" id="IPR047865">
    <property type="entry name" value="Ribosomal_uL10_bac_type"/>
</dbReference>
<dbReference type="InterPro" id="IPR043141">
    <property type="entry name" value="Ribosomal_uL10-like_sf"/>
</dbReference>
<protein>
    <recommendedName>
        <fullName evidence="5">Ribosomal protein L10</fullName>
    </recommendedName>
</protein>
<evidence type="ECO:0000313" key="4">
    <source>
        <dbReference type="Proteomes" id="UP000799302"/>
    </source>
</evidence>
<accession>A0A6A6U7R9</accession>
<evidence type="ECO:0000256" key="1">
    <source>
        <dbReference type="ARBA" id="ARBA00008889"/>
    </source>
</evidence>
<dbReference type="EMBL" id="MU004237">
    <property type="protein sequence ID" value="KAF2668010.1"/>
    <property type="molecule type" value="Genomic_DNA"/>
</dbReference>
<comment type="similarity">
    <text evidence="1">Belongs to the universal ribosomal protein uL10 family.</text>
</comment>
<sequence>MPPRIRVAPSKLTKSPFPRRQITTSSRQYAALAQVPHSHDHSIIPELSTIKDYPITQPPTHRRPELRKSQLLRQYLTTLRSSPIILIFQHNSVLSPEWAAIRTVLRSSLQKVDKEQGTNVAEYIKLQVMKASILTAALRLDVWWKPDQLPHPETFVHTHALSEEAYEFAMSESKKKKHGLEPVLVGPIAVVTLPRMSPEHLKMVFSILSPSPEFKAPRRAANPAYYERAVQTGVPKLMLLGARVESKPFTIEKVKWIGTIAGGLDGLRAQLVHALEGVGASLANTLESSGKSLYYTLDARRDMLEEKPKVDQAENSHPDGAESK</sequence>
<feature type="region of interest" description="Disordered" evidence="2">
    <location>
        <begin position="305"/>
        <end position="324"/>
    </location>
</feature>